<gene>
    <name evidence="2" type="ORF">KUDE01_001754</name>
</gene>
<evidence type="ECO:0000313" key="3">
    <source>
        <dbReference type="Proteomes" id="UP001228049"/>
    </source>
</evidence>
<keyword evidence="3" id="KW-1185">Reference proteome</keyword>
<proteinExistence type="predicted"/>
<evidence type="ECO:0000313" key="2">
    <source>
        <dbReference type="EMBL" id="KAK1876431.1"/>
    </source>
</evidence>
<feature type="chain" id="PRO_5042032833" evidence="1">
    <location>
        <begin position="19"/>
        <end position="82"/>
    </location>
</feature>
<feature type="non-terminal residue" evidence="2">
    <location>
        <position position="82"/>
    </location>
</feature>
<feature type="signal peptide" evidence="1">
    <location>
        <begin position="1"/>
        <end position="18"/>
    </location>
</feature>
<comment type="caution">
    <text evidence="2">The sequence shown here is derived from an EMBL/GenBank/DDBJ whole genome shotgun (WGS) entry which is preliminary data.</text>
</comment>
<dbReference type="Proteomes" id="UP001228049">
    <property type="component" value="Unassembled WGS sequence"/>
</dbReference>
<name>A0AAD9B490_DISEL</name>
<dbReference type="AlphaFoldDB" id="A0AAD9B490"/>
<organism evidence="2 3">
    <name type="scientific">Dissostichus eleginoides</name>
    <name type="common">Patagonian toothfish</name>
    <name type="synonym">Dissostichus amissus</name>
    <dbReference type="NCBI Taxonomy" id="100907"/>
    <lineage>
        <taxon>Eukaryota</taxon>
        <taxon>Metazoa</taxon>
        <taxon>Chordata</taxon>
        <taxon>Craniata</taxon>
        <taxon>Vertebrata</taxon>
        <taxon>Euteleostomi</taxon>
        <taxon>Actinopterygii</taxon>
        <taxon>Neopterygii</taxon>
        <taxon>Teleostei</taxon>
        <taxon>Neoteleostei</taxon>
        <taxon>Acanthomorphata</taxon>
        <taxon>Eupercaria</taxon>
        <taxon>Perciformes</taxon>
        <taxon>Notothenioidei</taxon>
        <taxon>Nototheniidae</taxon>
        <taxon>Dissostichus</taxon>
    </lineage>
</organism>
<dbReference type="EMBL" id="JASDAP010000028">
    <property type="protein sequence ID" value="KAK1876431.1"/>
    <property type="molecule type" value="Genomic_DNA"/>
</dbReference>
<sequence length="82" mass="9031">KLFPFSFISALLSRHCDADAVVFDSLRCEVLWRSPRCVGEDGGNEWLTGCQMMEALIQASPKQRLDGGVIHAEARPPRCLGA</sequence>
<accession>A0AAD9B490</accession>
<keyword evidence="1" id="KW-0732">Signal</keyword>
<feature type="non-terminal residue" evidence="2">
    <location>
        <position position="1"/>
    </location>
</feature>
<reference evidence="2" key="1">
    <citation type="submission" date="2023-04" db="EMBL/GenBank/DDBJ databases">
        <title>Chromosome-level genome of Chaenocephalus aceratus.</title>
        <authorList>
            <person name="Park H."/>
        </authorList>
    </citation>
    <scope>NUCLEOTIDE SEQUENCE</scope>
    <source>
        <strain evidence="2">DE</strain>
        <tissue evidence="2">Muscle</tissue>
    </source>
</reference>
<evidence type="ECO:0000256" key="1">
    <source>
        <dbReference type="SAM" id="SignalP"/>
    </source>
</evidence>
<protein>
    <submittedName>
        <fullName evidence="2">Pre-mRNA-splicing factor SLT11</fullName>
    </submittedName>
</protein>